<evidence type="ECO:0000313" key="2">
    <source>
        <dbReference type="EMBL" id="AOS47443.1"/>
    </source>
</evidence>
<dbReference type="EMBL" id="CP017298">
    <property type="protein sequence ID" value="AOS47443.1"/>
    <property type="molecule type" value="Genomic_DNA"/>
</dbReference>
<dbReference type="Proteomes" id="UP000095214">
    <property type="component" value="Chromosome"/>
</dbReference>
<sequence length="109" mass="11451">MGSDGLVRISRELRLGAGWAAAWDPAPPGTELLREGLEAAWLQGVSPEAQLRRAAAQTRRHRISDAKKAAEELGISLVAPLGALLLPAFVLLGLVPIVIHMFAGILGGV</sequence>
<feature type="transmembrane region" description="Helical" evidence="1">
    <location>
        <begin position="77"/>
        <end position="103"/>
    </location>
</feature>
<proteinExistence type="predicted"/>
<evidence type="ECO:0008006" key="4">
    <source>
        <dbReference type="Google" id="ProtNLM"/>
    </source>
</evidence>
<keyword evidence="1" id="KW-1133">Transmembrane helix</keyword>
<evidence type="ECO:0000313" key="3">
    <source>
        <dbReference type="Proteomes" id="UP000095214"/>
    </source>
</evidence>
<evidence type="ECO:0000256" key="1">
    <source>
        <dbReference type="SAM" id="Phobius"/>
    </source>
</evidence>
<dbReference type="STRING" id="178339.BH719_05920"/>
<protein>
    <recommendedName>
        <fullName evidence="4">Type II secretion system protein GspF domain-containing protein</fullName>
    </recommendedName>
</protein>
<gene>
    <name evidence="2" type="ORF">BH719_05920</name>
</gene>
<reference evidence="2 3" key="1">
    <citation type="submission" date="2016-09" db="EMBL/GenBank/DDBJ databases">
        <title>Complete genome sequence of Actinomyces hongkongensis HKU8.</title>
        <authorList>
            <person name="Gao Y.-X."/>
            <person name="Zhou Y.-Y."/>
            <person name="Xie Y."/>
            <person name="Wang M."/>
            <person name="Wang S.-J."/>
            <person name="Shen S.-G."/>
        </authorList>
    </citation>
    <scope>NUCLEOTIDE SEQUENCE [LARGE SCALE GENOMIC DNA]</scope>
    <source>
        <strain evidence="2 3">HKU8</strain>
    </source>
</reference>
<dbReference type="AlphaFoldDB" id="A0A1D8B2S9"/>
<accession>A0A1D8B2S9</accession>
<keyword evidence="1" id="KW-0812">Transmembrane</keyword>
<name>A0A1D8B2S9_9ACTO</name>
<keyword evidence="1" id="KW-0472">Membrane</keyword>
<keyword evidence="3" id="KW-1185">Reference proteome</keyword>
<dbReference type="KEGG" id="phon:BH719_05920"/>
<organism evidence="2 3">
    <name type="scientific">Pauljensenia hongkongensis</name>
    <dbReference type="NCBI Taxonomy" id="178339"/>
    <lineage>
        <taxon>Bacteria</taxon>
        <taxon>Bacillati</taxon>
        <taxon>Actinomycetota</taxon>
        <taxon>Actinomycetes</taxon>
        <taxon>Actinomycetales</taxon>
        <taxon>Actinomycetaceae</taxon>
        <taxon>Pauljensenia</taxon>
    </lineage>
</organism>